<protein>
    <submittedName>
        <fullName evidence="2">Iron-sulfur cluster assembly scaffold protein</fullName>
    </submittedName>
</protein>
<accession>A0A8J3GJK1</accession>
<comment type="caution">
    <text evidence="2">The sequence shown here is derived from an EMBL/GenBank/DDBJ whole genome shotgun (WGS) entry which is preliminary data.</text>
</comment>
<dbReference type="GO" id="GO:0051536">
    <property type="term" value="F:iron-sulfur cluster binding"/>
    <property type="evidence" value="ECO:0007669"/>
    <property type="project" value="InterPro"/>
</dbReference>
<gene>
    <name evidence="2" type="ORF">GCM10010136_30750</name>
</gene>
<proteinExistence type="predicted"/>
<dbReference type="InterPro" id="IPR002871">
    <property type="entry name" value="NIF_FeS_clus_asmbl_NifU_N"/>
</dbReference>
<evidence type="ECO:0000313" key="2">
    <source>
        <dbReference type="EMBL" id="GHC78755.1"/>
    </source>
</evidence>
<dbReference type="GO" id="GO:0016226">
    <property type="term" value="P:iron-sulfur cluster assembly"/>
    <property type="evidence" value="ECO:0007669"/>
    <property type="project" value="InterPro"/>
</dbReference>
<dbReference type="PANTHER" id="PTHR10093">
    <property type="entry name" value="IRON-SULFUR CLUSTER ASSEMBLY ENZYME NIFU HOMOLOG"/>
    <property type="match status" value="1"/>
</dbReference>
<evidence type="ECO:0000259" key="1">
    <source>
        <dbReference type="Pfam" id="PF01592"/>
    </source>
</evidence>
<name>A0A8J3GJK1_9HYPH</name>
<dbReference type="Gene3D" id="3.90.1010.10">
    <property type="match status" value="1"/>
</dbReference>
<sequence>MRLYNTPAAPRKGEAQSTCSFAGQKMIDEIYNRKILFFAGNIERIGVLEPADASAKAYSRVCGSTVTIYLKMDGDRVVDFAHEVKACALGQASSSIMARQIMGATVTELRRVQIEMRNMLSGAGEPPTGRFADLECLLPVREHRARHPSVMLTFDAVNQALDDLEQAPLAPA</sequence>
<organism evidence="2 3">
    <name type="scientific">Limoniibacter endophyticus</name>
    <dbReference type="NCBI Taxonomy" id="1565040"/>
    <lineage>
        <taxon>Bacteria</taxon>
        <taxon>Pseudomonadati</taxon>
        <taxon>Pseudomonadota</taxon>
        <taxon>Alphaproteobacteria</taxon>
        <taxon>Hyphomicrobiales</taxon>
        <taxon>Bartonellaceae</taxon>
        <taxon>Limoniibacter</taxon>
    </lineage>
</organism>
<reference evidence="2" key="1">
    <citation type="journal article" date="2014" name="Int. J. Syst. Evol. Microbiol.">
        <title>Complete genome sequence of Corynebacterium casei LMG S-19264T (=DSM 44701T), isolated from a smear-ripened cheese.</title>
        <authorList>
            <consortium name="US DOE Joint Genome Institute (JGI-PGF)"/>
            <person name="Walter F."/>
            <person name="Albersmeier A."/>
            <person name="Kalinowski J."/>
            <person name="Ruckert C."/>
        </authorList>
    </citation>
    <scope>NUCLEOTIDE SEQUENCE</scope>
    <source>
        <strain evidence="2">KCTC 42097</strain>
    </source>
</reference>
<dbReference type="EMBL" id="BMZO01000011">
    <property type="protein sequence ID" value="GHC78755.1"/>
    <property type="molecule type" value="Genomic_DNA"/>
</dbReference>
<evidence type="ECO:0000313" key="3">
    <source>
        <dbReference type="Proteomes" id="UP000641137"/>
    </source>
</evidence>
<dbReference type="GO" id="GO:0005506">
    <property type="term" value="F:iron ion binding"/>
    <property type="evidence" value="ECO:0007669"/>
    <property type="project" value="InterPro"/>
</dbReference>
<keyword evidence="3" id="KW-1185">Reference proteome</keyword>
<dbReference type="Proteomes" id="UP000641137">
    <property type="component" value="Unassembled WGS sequence"/>
</dbReference>
<dbReference type="CDD" id="cd06664">
    <property type="entry name" value="IscU_like"/>
    <property type="match status" value="1"/>
</dbReference>
<reference evidence="2" key="2">
    <citation type="submission" date="2020-09" db="EMBL/GenBank/DDBJ databases">
        <authorList>
            <person name="Sun Q."/>
            <person name="Kim S."/>
        </authorList>
    </citation>
    <scope>NUCLEOTIDE SEQUENCE</scope>
    <source>
        <strain evidence="2">KCTC 42097</strain>
    </source>
</reference>
<dbReference type="Pfam" id="PF01592">
    <property type="entry name" value="NifU_N"/>
    <property type="match status" value="1"/>
</dbReference>
<feature type="domain" description="NIF system FeS cluster assembly NifU N-terminal" evidence="1">
    <location>
        <begin position="31"/>
        <end position="115"/>
    </location>
</feature>
<dbReference type="AlphaFoldDB" id="A0A8J3GJK1"/>
<dbReference type="SUPFAM" id="SSF82649">
    <property type="entry name" value="SufE/NifU"/>
    <property type="match status" value="1"/>
</dbReference>